<comment type="caution">
    <text evidence="2">The sequence shown here is derived from an EMBL/GenBank/DDBJ whole genome shotgun (WGS) entry which is preliminary data.</text>
</comment>
<dbReference type="OrthoDB" id="5966807at2759"/>
<gene>
    <name evidence="2" type="ORF">AWC38_SpisGene19420</name>
</gene>
<dbReference type="Pfam" id="PF05380">
    <property type="entry name" value="Peptidase_A17"/>
    <property type="match status" value="1"/>
</dbReference>
<keyword evidence="3" id="KW-1185">Reference proteome</keyword>
<sequence>MVKHIFGATSSPSVVNLCLKKTAMMGEQQDSGIANFIDRNMYVDDLMKSTETAEDAISLAKEISKQLNKGGFHITKWCSNDRRVIAAVPESERATTVAKLILQILSRMKIGWDEPLEENENEQWTRWLDDLGKLRKVTVDRCLKPKGLAQVKEIQLHLFSHSSRQGYSAAAYFRVKDVDGRLHCSFVMGKARLAPIREISRPRLELTAAGWIYTQQWRYVNREYNPADDGSKRLKLDVLVKNDRWLTESFKISRTPPSSPTIVVLGENGAQVSLEWELSDAPNNYFVQFWRKKTSDNLKQITSSTSGDALNPSSTSEFKASPPATLTLKNVERNEEYSYTITLLNSDAVEVARDHGSVDEAECNSPSAVISSSETS</sequence>
<feature type="compositionally biased region" description="Polar residues" evidence="1">
    <location>
        <begin position="364"/>
        <end position="376"/>
    </location>
</feature>
<name>A0A2B4RD78_STYPI</name>
<evidence type="ECO:0008006" key="4">
    <source>
        <dbReference type="Google" id="ProtNLM"/>
    </source>
</evidence>
<evidence type="ECO:0000313" key="3">
    <source>
        <dbReference type="Proteomes" id="UP000225706"/>
    </source>
</evidence>
<dbReference type="InterPro" id="IPR008042">
    <property type="entry name" value="Retrotrans_Pao"/>
</dbReference>
<reference evidence="3" key="1">
    <citation type="journal article" date="2017" name="bioRxiv">
        <title>Comparative analysis of the genomes of Stylophora pistillata and Acropora digitifera provides evidence for extensive differences between species of corals.</title>
        <authorList>
            <person name="Voolstra C.R."/>
            <person name="Li Y."/>
            <person name="Liew Y.J."/>
            <person name="Baumgarten S."/>
            <person name="Zoccola D."/>
            <person name="Flot J.-F."/>
            <person name="Tambutte S."/>
            <person name="Allemand D."/>
            <person name="Aranda M."/>
        </authorList>
    </citation>
    <scope>NUCLEOTIDE SEQUENCE [LARGE SCALE GENOMIC DNA]</scope>
</reference>
<feature type="region of interest" description="Disordered" evidence="1">
    <location>
        <begin position="355"/>
        <end position="376"/>
    </location>
</feature>
<evidence type="ECO:0000313" key="2">
    <source>
        <dbReference type="EMBL" id="PFX16314.1"/>
    </source>
</evidence>
<dbReference type="AlphaFoldDB" id="A0A2B4RD78"/>
<dbReference type="EMBL" id="LSMT01000556">
    <property type="protein sequence ID" value="PFX16314.1"/>
    <property type="molecule type" value="Genomic_DNA"/>
</dbReference>
<organism evidence="2 3">
    <name type="scientific">Stylophora pistillata</name>
    <name type="common">Smooth cauliflower coral</name>
    <dbReference type="NCBI Taxonomy" id="50429"/>
    <lineage>
        <taxon>Eukaryota</taxon>
        <taxon>Metazoa</taxon>
        <taxon>Cnidaria</taxon>
        <taxon>Anthozoa</taxon>
        <taxon>Hexacorallia</taxon>
        <taxon>Scleractinia</taxon>
        <taxon>Astrocoeniina</taxon>
        <taxon>Pocilloporidae</taxon>
        <taxon>Stylophora</taxon>
    </lineage>
</organism>
<accession>A0A2B4RD78</accession>
<dbReference type="Proteomes" id="UP000225706">
    <property type="component" value="Unassembled WGS sequence"/>
</dbReference>
<protein>
    <recommendedName>
        <fullName evidence="4">Fibronectin type-III domain-containing protein</fullName>
    </recommendedName>
</protein>
<dbReference type="PANTHER" id="PTHR47331">
    <property type="entry name" value="PHD-TYPE DOMAIN-CONTAINING PROTEIN"/>
    <property type="match status" value="1"/>
</dbReference>
<dbReference type="STRING" id="50429.A0A2B4RD78"/>
<dbReference type="PANTHER" id="PTHR47331:SF1">
    <property type="entry name" value="GAG-LIKE PROTEIN"/>
    <property type="match status" value="1"/>
</dbReference>
<evidence type="ECO:0000256" key="1">
    <source>
        <dbReference type="SAM" id="MobiDB-lite"/>
    </source>
</evidence>
<proteinExistence type="predicted"/>